<dbReference type="InterPro" id="IPR001509">
    <property type="entry name" value="Epimerase_deHydtase"/>
</dbReference>
<comment type="caution">
    <text evidence="2">The sequence shown here is derived from an EMBL/GenBank/DDBJ whole genome shotgun (WGS) entry which is preliminary data.</text>
</comment>
<dbReference type="GO" id="GO:0004029">
    <property type="term" value="F:aldehyde dehydrogenase (NAD+) activity"/>
    <property type="evidence" value="ECO:0007669"/>
    <property type="project" value="TreeGrafter"/>
</dbReference>
<evidence type="ECO:0000313" key="2">
    <source>
        <dbReference type="EMBL" id="MBN7825935.1"/>
    </source>
</evidence>
<dbReference type="SUPFAM" id="SSF51735">
    <property type="entry name" value="NAD(P)-binding Rossmann-fold domains"/>
    <property type="match status" value="1"/>
</dbReference>
<dbReference type="PANTHER" id="PTHR48079:SF6">
    <property type="entry name" value="NAD(P)-BINDING DOMAIN-CONTAINING PROTEIN-RELATED"/>
    <property type="match status" value="1"/>
</dbReference>
<evidence type="ECO:0000313" key="3">
    <source>
        <dbReference type="Proteomes" id="UP000664654"/>
    </source>
</evidence>
<name>A0A939DNN7_9ALTE</name>
<proteinExistence type="predicted"/>
<accession>A0A939DNN7</accession>
<dbReference type="GO" id="GO:0005737">
    <property type="term" value="C:cytoplasm"/>
    <property type="evidence" value="ECO:0007669"/>
    <property type="project" value="TreeGrafter"/>
</dbReference>
<dbReference type="Proteomes" id="UP000664654">
    <property type="component" value="Unassembled WGS sequence"/>
</dbReference>
<feature type="domain" description="NAD-dependent epimerase/dehydratase" evidence="1">
    <location>
        <begin position="9"/>
        <end position="161"/>
    </location>
</feature>
<dbReference type="Pfam" id="PF01370">
    <property type="entry name" value="Epimerase"/>
    <property type="match status" value="1"/>
</dbReference>
<dbReference type="RefSeq" id="WP_206574051.1">
    <property type="nucleotide sequence ID" value="NZ_JAFKCV010000006.1"/>
</dbReference>
<sequence>MKKNISIIGLGWLGEPLARQLKGAGYQVWGSCRTEQKKQSLLAQGLEAEIFELGSRLPAMASPPDLCVLNIPPGRKNLQPQQFVHNMQSLIDEMLGRGCEQILFISTTSVYGQSSGVVTEETPPQPDTDSGQAHVEIERHLLQSCKGRVLRLAGLVGPGRHPVKHLSGKTVDKGGQMVNLIHQFDALQAIGAIVAGRGNLPVLHLAAAAHPSRESFYTYAAASAGLPLPVFLPGDTDKGKKIDASATLRDLRIDLAYADPMTMPVQL</sequence>
<dbReference type="InterPro" id="IPR036291">
    <property type="entry name" value="NAD(P)-bd_dom_sf"/>
</dbReference>
<gene>
    <name evidence="2" type="ORF">J0A66_11925</name>
</gene>
<evidence type="ECO:0000259" key="1">
    <source>
        <dbReference type="Pfam" id="PF01370"/>
    </source>
</evidence>
<dbReference type="EMBL" id="JAFKCV010000006">
    <property type="protein sequence ID" value="MBN7825935.1"/>
    <property type="molecule type" value="Genomic_DNA"/>
</dbReference>
<protein>
    <submittedName>
        <fullName evidence="2">SDR family oxidoreductase</fullName>
    </submittedName>
</protein>
<dbReference type="InterPro" id="IPR051783">
    <property type="entry name" value="NAD(P)-dependent_oxidoreduct"/>
</dbReference>
<organism evidence="2 3">
    <name type="scientific">Bowmanella dokdonensis</name>
    <dbReference type="NCBI Taxonomy" id="751969"/>
    <lineage>
        <taxon>Bacteria</taxon>
        <taxon>Pseudomonadati</taxon>
        <taxon>Pseudomonadota</taxon>
        <taxon>Gammaproteobacteria</taxon>
        <taxon>Alteromonadales</taxon>
        <taxon>Alteromonadaceae</taxon>
        <taxon>Bowmanella</taxon>
    </lineage>
</organism>
<dbReference type="AlphaFoldDB" id="A0A939DNN7"/>
<keyword evidence="3" id="KW-1185">Reference proteome</keyword>
<reference evidence="2" key="1">
    <citation type="submission" date="2021-03" db="EMBL/GenBank/DDBJ databases">
        <title>novel species isolated from a fishpond in China.</title>
        <authorList>
            <person name="Lu H."/>
            <person name="Cai Z."/>
        </authorList>
    </citation>
    <scope>NUCLEOTIDE SEQUENCE</scope>
    <source>
        <strain evidence="2">JCM 30855</strain>
    </source>
</reference>
<dbReference type="PANTHER" id="PTHR48079">
    <property type="entry name" value="PROTEIN YEEZ"/>
    <property type="match status" value="1"/>
</dbReference>
<dbReference type="Gene3D" id="3.40.50.720">
    <property type="entry name" value="NAD(P)-binding Rossmann-like Domain"/>
    <property type="match status" value="1"/>
</dbReference>
<dbReference type="CDD" id="cd05266">
    <property type="entry name" value="SDR_a4"/>
    <property type="match status" value="1"/>
</dbReference>